<dbReference type="EMBL" id="JANJYJ010000001">
    <property type="protein sequence ID" value="KAK3228954.1"/>
    <property type="molecule type" value="Genomic_DNA"/>
</dbReference>
<gene>
    <name evidence="6" type="ORF">Dsin_000835</name>
</gene>
<keyword evidence="4" id="KW-0175">Coiled coil</keyword>
<feature type="coiled-coil region" evidence="4">
    <location>
        <begin position="125"/>
        <end position="165"/>
    </location>
</feature>
<evidence type="ECO:0000313" key="6">
    <source>
        <dbReference type="EMBL" id="KAK3228954.1"/>
    </source>
</evidence>
<evidence type="ECO:0000256" key="1">
    <source>
        <dbReference type="ARBA" id="ARBA00022723"/>
    </source>
</evidence>
<feature type="region of interest" description="Disordered" evidence="5">
    <location>
        <begin position="195"/>
        <end position="221"/>
    </location>
</feature>
<feature type="compositionally biased region" description="Polar residues" evidence="5">
    <location>
        <begin position="79"/>
        <end position="89"/>
    </location>
</feature>
<dbReference type="GO" id="GO:0008270">
    <property type="term" value="F:zinc ion binding"/>
    <property type="evidence" value="ECO:0007669"/>
    <property type="project" value="UniProtKB-KW"/>
</dbReference>
<dbReference type="Gene3D" id="3.30.40.10">
    <property type="entry name" value="Zinc/RING finger domain, C3HC4 (zinc finger)"/>
    <property type="match status" value="1"/>
</dbReference>
<dbReference type="PIRSF" id="PIRSF036836">
    <property type="entry name" value="RNase_bind_SBP1"/>
    <property type="match status" value="1"/>
</dbReference>
<evidence type="ECO:0000313" key="7">
    <source>
        <dbReference type="Proteomes" id="UP001281410"/>
    </source>
</evidence>
<dbReference type="InterPro" id="IPR013083">
    <property type="entry name" value="Znf_RING/FYVE/PHD"/>
</dbReference>
<feature type="region of interest" description="Disordered" evidence="5">
    <location>
        <begin position="75"/>
        <end position="96"/>
    </location>
</feature>
<reference evidence="6" key="1">
    <citation type="journal article" date="2023" name="Plant J.">
        <title>Genome sequences and population genomics provide insights into the demographic history, inbreeding, and mutation load of two 'living fossil' tree species of Dipteronia.</title>
        <authorList>
            <person name="Feng Y."/>
            <person name="Comes H.P."/>
            <person name="Chen J."/>
            <person name="Zhu S."/>
            <person name="Lu R."/>
            <person name="Zhang X."/>
            <person name="Li P."/>
            <person name="Qiu J."/>
            <person name="Olsen K.M."/>
            <person name="Qiu Y."/>
        </authorList>
    </citation>
    <scope>NUCLEOTIDE SEQUENCE</scope>
    <source>
        <strain evidence="6">NBL</strain>
    </source>
</reference>
<evidence type="ECO:0000256" key="5">
    <source>
        <dbReference type="SAM" id="MobiDB-lite"/>
    </source>
</evidence>
<dbReference type="CDD" id="cd16649">
    <property type="entry name" value="mRING-HC-C3HC5_CGRF1-like"/>
    <property type="match status" value="1"/>
</dbReference>
<organism evidence="6 7">
    <name type="scientific">Dipteronia sinensis</name>
    <dbReference type="NCBI Taxonomy" id="43782"/>
    <lineage>
        <taxon>Eukaryota</taxon>
        <taxon>Viridiplantae</taxon>
        <taxon>Streptophyta</taxon>
        <taxon>Embryophyta</taxon>
        <taxon>Tracheophyta</taxon>
        <taxon>Spermatophyta</taxon>
        <taxon>Magnoliopsida</taxon>
        <taxon>eudicotyledons</taxon>
        <taxon>Gunneridae</taxon>
        <taxon>Pentapetalae</taxon>
        <taxon>rosids</taxon>
        <taxon>malvids</taxon>
        <taxon>Sapindales</taxon>
        <taxon>Sapindaceae</taxon>
        <taxon>Hippocastanoideae</taxon>
        <taxon>Acereae</taxon>
        <taxon>Dipteronia</taxon>
    </lineage>
</organism>
<keyword evidence="3" id="KW-0862">Zinc</keyword>
<keyword evidence="2" id="KW-0863">Zinc-finger</keyword>
<name>A0AAE0EI59_9ROSI</name>
<dbReference type="Proteomes" id="UP001281410">
    <property type="component" value="Unassembled WGS sequence"/>
</dbReference>
<dbReference type="PANTHER" id="PTHR42647:SF72">
    <property type="entry name" value="EF-HAND CALCIUM-BINDING DOMAIN-CONTAINING PROTEIN 4A"/>
    <property type="match status" value="1"/>
</dbReference>
<comment type="caution">
    <text evidence="6">The sequence shown here is derived from an EMBL/GenBank/DDBJ whole genome shotgun (WGS) entry which is preliminary data.</text>
</comment>
<sequence>MAVQAQHGQQLQQYQTSNLMTQNPLMAVIGGTESDLTNCNAYGFRKRNRDNNDFIMFAHLNHHQQHQNQSTKLLVVDNPSGSCPSSTSGRHSDDQDLNSYLDGQNLELKAFIRLQNEKLRAMVRLIMEERIMRKVEEKERELERAKRVKRELEEQVKQKSEENQMWFNVAKQSEASVFSLRQSLVQLMFYNNGDNNNNNNHDQEIEGFGETNGEDDEAQSRRRQEMMKSCKGCGGGDVSVLVLPCRHLCLCKHCEFRLNCCPVCNSVKNAALSVLYS</sequence>
<protein>
    <submittedName>
        <fullName evidence="6">Uncharacterized protein</fullName>
    </submittedName>
</protein>
<dbReference type="AlphaFoldDB" id="A0AAE0EI59"/>
<evidence type="ECO:0000256" key="4">
    <source>
        <dbReference type="SAM" id="Coils"/>
    </source>
</evidence>
<evidence type="ECO:0000256" key="3">
    <source>
        <dbReference type="ARBA" id="ARBA00022833"/>
    </source>
</evidence>
<accession>A0AAE0EI59</accession>
<keyword evidence="1" id="KW-0479">Metal-binding</keyword>
<dbReference type="GO" id="GO:0004842">
    <property type="term" value="F:ubiquitin-protein transferase activity"/>
    <property type="evidence" value="ECO:0007669"/>
    <property type="project" value="TreeGrafter"/>
</dbReference>
<evidence type="ECO:0000256" key="2">
    <source>
        <dbReference type="ARBA" id="ARBA00022771"/>
    </source>
</evidence>
<dbReference type="PANTHER" id="PTHR42647">
    <property type="entry name" value="SBP (S-RIBONUCLEASE BINDING PROTEIN) FAMILY PROTEIN"/>
    <property type="match status" value="1"/>
</dbReference>
<dbReference type="Pfam" id="PF13920">
    <property type="entry name" value="zf-C3HC4_3"/>
    <property type="match status" value="1"/>
</dbReference>
<keyword evidence="7" id="KW-1185">Reference proteome</keyword>
<proteinExistence type="predicted"/>